<dbReference type="PANTHER" id="PTHR19446">
    <property type="entry name" value="REVERSE TRANSCRIPTASES"/>
    <property type="match status" value="1"/>
</dbReference>
<organism evidence="1 2">
    <name type="scientific">Oryzias latipes</name>
    <name type="common">Japanese rice fish</name>
    <name type="synonym">Japanese killifish</name>
    <dbReference type="NCBI Taxonomy" id="8090"/>
    <lineage>
        <taxon>Eukaryota</taxon>
        <taxon>Metazoa</taxon>
        <taxon>Chordata</taxon>
        <taxon>Craniata</taxon>
        <taxon>Vertebrata</taxon>
        <taxon>Euteleostomi</taxon>
        <taxon>Actinopterygii</taxon>
        <taxon>Neopterygii</taxon>
        <taxon>Teleostei</taxon>
        <taxon>Neoteleostei</taxon>
        <taxon>Acanthomorphata</taxon>
        <taxon>Ovalentaria</taxon>
        <taxon>Atherinomorphae</taxon>
        <taxon>Beloniformes</taxon>
        <taxon>Adrianichthyidae</taxon>
        <taxon>Oryziinae</taxon>
        <taxon>Oryzias</taxon>
    </lineage>
</organism>
<evidence type="ECO:0000313" key="1">
    <source>
        <dbReference type="Ensembl" id="ENSORLP00000038003.1"/>
    </source>
</evidence>
<evidence type="ECO:0000313" key="2">
    <source>
        <dbReference type="Proteomes" id="UP000001038"/>
    </source>
</evidence>
<reference evidence="1" key="2">
    <citation type="submission" date="2025-08" db="UniProtKB">
        <authorList>
            <consortium name="Ensembl"/>
        </authorList>
    </citation>
    <scope>IDENTIFICATION</scope>
    <source>
        <strain evidence="1">Hd-rR</strain>
    </source>
</reference>
<dbReference type="GeneTree" id="ENSGT01060000249052"/>
<dbReference type="Ensembl" id="ENSORLT00000034014.1">
    <property type="protein sequence ID" value="ENSORLP00000038003.1"/>
    <property type="gene ID" value="ENSORLG00000027592.1"/>
</dbReference>
<dbReference type="STRING" id="8090.ENSORLP00000038003"/>
<reference evidence="1 2" key="1">
    <citation type="journal article" date="2007" name="Nature">
        <title>The medaka draft genome and insights into vertebrate genome evolution.</title>
        <authorList>
            <person name="Kasahara M."/>
            <person name="Naruse K."/>
            <person name="Sasaki S."/>
            <person name="Nakatani Y."/>
            <person name="Qu W."/>
            <person name="Ahsan B."/>
            <person name="Yamada T."/>
            <person name="Nagayasu Y."/>
            <person name="Doi K."/>
            <person name="Kasai Y."/>
            <person name="Jindo T."/>
            <person name="Kobayashi D."/>
            <person name="Shimada A."/>
            <person name="Toyoda A."/>
            <person name="Kuroki Y."/>
            <person name="Fujiyama A."/>
            <person name="Sasaki T."/>
            <person name="Shimizu A."/>
            <person name="Asakawa S."/>
            <person name="Shimizu N."/>
            <person name="Hashimoto S."/>
            <person name="Yang J."/>
            <person name="Lee Y."/>
            <person name="Matsushima K."/>
            <person name="Sugano S."/>
            <person name="Sakaizumi M."/>
            <person name="Narita T."/>
            <person name="Ohishi K."/>
            <person name="Haga S."/>
            <person name="Ohta F."/>
            <person name="Nomoto H."/>
            <person name="Nogata K."/>
            <person name="Morishita T."/>
            <person name="Endo T."/>
            <person name="Shin-I T."/>
            <person name="Takeda H."/>
            <person name="Morishita S."/>
            <person name="Kohara Y."/>
        </authorList>
    </citation>
    <scope>NUCLEOTIDE SEQUENCE [LARGE SCALE GENOMIC DNA]</scope>
    <source>
        <strain evidence="1 2">Hd-rR</strain>
    </source>
</reference>
<dbReference type="InParanoid" id="A0A3B3I2G4"/>
<keyword evidence="2" id="KW-1185">Reference proteome</keyword>
<sequence length="126" mass="13778">GGKKNNILQKRKNITTPKGSVKQFSMEELKYALKSTASGKAPGLDGMSSEILKYGGEKLCESLLDLFNRCLISGTVPQDFRDSLIVTIYKKKGDRADSGKVLAKIVLNRLKTNAEEVLPESQCGLD</sequence>
<dbReference type="Proteomes" id="UP000001038">
    <property type="component" value="Chromosome 10"/>
</dbReference>
<proteinExistence type="predicted"/>
<protein>
    <recommendedName>
        <fullName evidence="3">Reverse transcriptase domain-containing protein</fullName>
    </recommendedName>
</protein>
<reference evidence="1" key="3">
    <citation type="submission" date="2025-09" db="UniProtKB">
        <authorList>
            <consortium name="Ensembl"/>
        </authorList>
    </citation>
    <scope>IDENTIFICATION</scope>
    <source>
        <strain evidence="1">Hd-rR</strain>
    </source>
</reference>
<evidence type="ECO:0008006" key="3">
    <source>
        <dbReference type="Google" id="ProtNLM"/>
    </source>
</evidence>
<accession>A0A3B3I2G4</accession>
<name>A0A3B3I2G4_ORYLA</name>
<dbReference type="AlphaFoldDB" id="A0A3B3I2G4"/>
<dbReference type="Bgee" id="ENSORLG00000027592">
    <property type="expression patterns" value="Expressed in adult organism"/>
</dbReference>